<dbReference type="SMART" id="SM00564">
    <property type="entry name" value="PQQ"/>
    <property type="match status" value="4"/>
</dbReference>
<evidence type="ECO:0000313" key="4">
    <source>
        <dbReference type="Proteomes" id="UP000467428"/>
    </source>
</evidence>
<evidence type="ECO:0000259" key="2">
    <source>
        <dbReference type="PROSITE" id="PS50268"/>
    </source>
</evidence>
<feature type="compositionally biased region" description="Low complexity" evidence="1">
    <location>
        <begin position="814"/>
        <end position="823"/>
    </location>
</feature>
<dbReference type="InterPro" id="IPR017853">
    <property type="entry name" value="GH"/>
</dbReference>
<dbReference type="InterPro" id="IPR015919">
    <property type="entry name" value="Cadherin-like_sf"/>
</dbReference>
<dbReference type="PANTHER" id="PTHR12631:SF10">
    <property type="entry name" value="BETA-XYLOSIDASE-LIKE PROTEIN-RELATED"/>
    <property type="match status" value="1"/>
</dbReference>
<dbReference type="EMBL" id="AP022593">
    <property type="protein sequence ID" value="BBY49347.1"/>
    <property type="molecule type" value="Genomic_DNA"/>
</dbReference>
<evidence type="ECO:0000313" key="3">
    <source>
        <dbReference type="EMBL" id="BBY49347.1"/>
    </source>
</evidence>
<dbReference type="Gene3D" id="3.20.20.80">
    <property type="entry name" value="Glycosidases"/>
    <property type="match status" value="1"/>
</dbReference>
<dbReference type="SUPFAM" id="SSF50969">
    <property type="entry name" value="YVTN repeat-like/Quinoprotein amine dehydrogenase"/>
    <property type="match status" value="1"/>
</dbReference>
<dbReference type="Pfam" id="PF17803">
    <property type="entry name" value="Cadherin_4"/>
    <property type="match status" value="1"/>
</dbReference>
<dbReference type="NCBIfam" id="TIGR01965">
    <property type="entry name" value="VCBS_repeat"/>
    <property type="match status" value="4"/>
</dbReference>
<feature type="compositionally biased region" description="Low complexity" evidence="1">
    <location>
        <begin position="150"/>
        <end position="202"/>
    </location>
</feature>
<dbReference type="GO" id="GO:0007156">
    <property type="term" value="P:homophilic cell adhesion via plasma membrane adhesion molecules"/>
    <property type="evidence" value="ECO:0007669"/>
    <property type="project" value="InterPro"/>
</dbReference>
<dbReference type="CDD" id="cd11304">
    <property type="entry name" value="Cadherin_repeat"/>
    <property type="match status" value="1"/>
</dbReference>
<feature type="region of interest" description="Disordered" evidence="1">
    <location>
        <begin position="41"/>
        <end position="202"/>
    </location>
</feature>
<dbReference type="NCBIfam" id="TIGR02276">
    <property type="entry name" value="beta_rpt_yvtn"/>
    <property type="match status" value="1"/>
</dbReference>
<dbReference type="Gene3D" id="2.130.10.10">
    <property type="entry name" value="YVTN repeat-like/Quinoprotein amine dehydrogenase"/>
    <property type="match status" value="2"/>
</dbReference>
<dbReference type="InterPro" id="IPR011964">
    <property type="entry name" value="YVTN_b-propeller_repeat"/>
</dbReference>
<dbReference type="GO" id="GO:0004553">
    <property type="term" value="F:hydrolase activity, hydrolyzing O-glycosyl compounds"/>
    <property type="evidence" value="ECO:0007669"/>
    <property type="project" value="TreeGrafter"/>
</dbReference>
<dbReference type="InterPro" id="IPR040853">
    <property type="entry name" value="RapA2_cadherin-like"/>
</dbReference>
<dbReference type="KEGG" id="marz:MARA_28150"/>
<accession>A0A7I7RXS4</accession>
<dbReference type="SUPFAM" id="SSF49313">
    <property type="entry name" value="Cadherin-like"/>
    <property type="match status" value="1"/>
</dbReference>
<name>A0A7I7RXS4_9MYCO</name>
<feature type="compositionally biased region" description="Low complexity" evidence="1">
    <location>
        <begin position="52"/>
        <end position="105"/>
    </location>
</feature>
<dbReference type="InterPro" id="IPR010221">
    <property type="entry name" value="VCBS_dom"/>
</dbReference>
<dbReference type="GO" id="GO:0005509">
    <property type="term" value="F:calcium ion binding"/>
    <property type="evidence" value="ECO:0007669"/>
    <property type="project" value="InterPro"/>
</dbReference>
<feature type="region of interest" description="Disordered" evidence="1">
    <location>
        <begin position="814"/>
        <end position="836"/>
    </location>
</feature>
<geneLocation type="plasmid" evidence="4">
    <name>pjcm18538 dna</name>
</geneLocation>
<evidence type="ECO:0000256" key="1">
    <source>
        <dbReference type="SAM" id="MobiDB-lite"/>
    </source>
</evidence>
<dbReference type="InterPro" id="IPR015943">
    <property type="entry name" value="WD40/YVTN_repeat-like_dom_sf"/>
</dbReference>
<dbReference type="PANTHER" id="PTHR12631">
    <property type="entry name" value="ALPHA-L-IDURONIDASE"/>
    <property type="match status" value="1"/>
</dbReference>
<feature type="compositionally biased region" description="Polar residues" evidence="1">
    <location>
        <begin position="118"/>
        <end position="130"/>
    </location>
</feature>
<protein>
    <recommendedName>
        <fullName evidence="2">Cadherin domain-containing protein</fullName>
    </recommendedName>
</protein>
<dbReference type="PROSITE" id="PS50268">
    <property type="entry name" value="CADHERIN_2"/>
    <property type="match status" value="1"/>
</dbReference>
<organism evidence="3 4">
    <name type="scientific">Mycolicibacterium arabiense</name>
    <dbReference type="NCBI Taxonomy" id="1286181"/>
    <lineage>
        <taxon>Bacteria</taxon>
        <taxon>Bacillati</taxon>
        <taxon>Actinomycetota</taxon>
        <taxon>Actinomycetes</taxon>
        <taxon>Mycobacteriales</taxon>
        <taxon>Mycobacteriaceae</taxon>
        <taxon>Mycolicibacterium</taxon>
    </lineage>
</organism>
<dbReference type="Gene3D" id="2.60.40.60">
    <property type="entry name" value="Cadherins"/>
    <property type="match status" value="1"/>
</dbReference>
<dbReference type="InterPro" id="IPR002126">
    <property type="entry name" value="Cadherin-like_dom"/>
</dbReference>
<dbReference type="InterPro" id="IPR011044">
    <property type="entry name" value="Quino_amine_DH_bsu"/>
</dbReference>
<gene>
    <name evidence="3" type="ORF">MARA_28150</name>
</gene>
<dbReference type="InterPro" id="IPR051923">
    <property type="entry name" value="Glycosyl_Hydrolase_39"/>
</dbReference>
<feature type="compositionally biased region" description="Basic and acidic residues" evidence="1">
    <location>
        <begin position="132"/>
        <end position="147"/>
    </location>
</feature>
<sequence length="1445" mass="144666">MGSRVMQYSNFVGRVGALAVALGVGTAIATPAGIAWASPEATGDATTSATQDTGSGAPAAGSSPSATDTAAPSTVDAGPQTPTLPGTTATTGTPTPAPTAGSATTVDVAPGVIVSHSGGAQTSTYGSNPTEPDGKNKPRHDDGDTAPRDTAPVATVGGTAATSSSATEPKSSATPATSAQTPSTVTTAPAAQAPSSTTIAPVSLTPTPPAPAVAVAPVQNVVSTVLSNVVAPALTSWLSAMQRGWTESPLAWMFLAAARREIGTAAVTEPAPTAMRLASAQVVAAAVVNQAPTATGTFLVPNPLTGAVTGTIVASDPEGVKPTITVTAKPSAGTFVYNATTSTFTYTPTAAQRIIAGVNPLGAGTIAMTVTVSDGVNKVPVQIDIPISAIPVGVRTDVTGVNGAGAVAATNTRVYVTNRDAGTITVIDTTTAKVIGTWSVGSTPDGVAVKQDGTRLYVSSSAGNTVKVIDTATGLVKATLAVTKPTALTMSPTGASLYVASYDSAKVVRVNTSTNAIVTTTKMPTGYRPTSISASPDNTRVYVTTDTPTGGTAVLSFAPTSTTTTQVTRLAGKATSSVVSPDNGKLYVGTEDGTVSVINVSSRTVTSVIPIGGLPPVSLAVSRDGTALVVTDAAGRVGAFSTSTGTLLSAVGTHPIVDASQRPSATVSPDGTELYVTDRASGAVHVVTLTAPNAAPVAGTPTKGAPNATTGAVTGTLGVADPNGDPLTYTVSGAPTKGTLTLTATGGYTYTPNAAARHNASTVGAPASVTTDTFTVTVTDGRRGVVTTTVTVDISPKNAVPTITKTVGTPNSSTGVVTGSVTGADPDRDGLTYSTSVGPSKGTVTLTATGGFTYTPTAAARHAASKLGATIADKQDTFTVAVSDGHGGVVTTAVTVSISPANAKPTGGSATVTQTDGKTGIVTGTLTAVDPDGDPLTFTAGTPQKGTLVIGANGSFTYTPTTAARDAASAPDATAASKVEALTITVSDGYGGTATFTLSAPIAPYPAGNRPPVTGGATVGSSSSAIGTVTGVVTASDPDGDALTYTVVTGPKKGVLKVDAVTGAYTYTPSVDARYTALVTPGVDTDVFTVTVRDALGASTTTTVSVTIVPPAANSIDQRATSVAIHVPDLLFYSQADLDKAFDALQSVGITDLRVLVPWAAVQPIQGWNDWSAVDRVINGAAARNIKVLGILNSPPVWASVPNTLPLAGMPADNAQFAAFAGAAAARYKGKVTAWEVWNEPNAITFWAPGPNAAQYTALLKAAYTAIKAADPNAVVVAASVGSTIDWFGLTVNPVKFVEGMYAAGAAGYFDALSFHPYQYTTPFSQGGYMYEAPITQANRIYALMVANGDGHKKIWATEYGQPSSEVSDANQAAYIGDFLRGWRTLSYAGPSFIHTLLDRADGDPVEGSFGLFNPDWTPKTAVSTVVTVIAENDAIEAAKNATAL</sequence>
<dbReference type="InterPro" id="IPR018391">
    <property type="entry name" value="PQQ_b-propeller_rpt"/>
</dbReference>
<keyword evidence="4" id="KW-1185">Reference proteome</keyword>
<dbReference type="Proteomes" id="UP000467428">
    <property type="component" value="Chromosome"/>
</dbReference>
<proteinExistence type="predicted"/>
<dbReference type="GO" id="GO:0016020">
    <property type="term" value="C:membrane"/>
    <property type="evidence" value="ECO:0007669"/>
    <property type="project" value="InterPro"/>
</dbReference>
<reference evidence="3 4" key="1">
    <citation type="journal article" date="2019" name="Emerg. Microbes Infect.">
        <title>Comprehensive subspecies identification of 175 nontuberculous mycobacteria species based on 7547 genomic profiles.</title>
        <authorList>
            <person name="Matsumoto Y."/>
            <person name="Kinjo T."/>
            <person name="Motooka D."/>
            <person name="Nabeya D."/>
            <person name="Jung N."/>
            <person name="Uechi K."/>
            <person name="Horii T."/>
            <person name="Iida T."/>
            <person name="Fujita J."/>
            <person name="Nakamura S."/>
        </authorList>
    </citation>
    <scope>NUCLEOTIDE SEQUENCE [LARGE SCALE GENOMIC DNA]</scope>
    <source>
        <strain evidence="3 4">JCM 18538</strain>
    </source>
</reference>
<dbReference type="Pfam" id="PF17963">
    <property type="entry name" value="Big_9"/>
    <property type="match status" value="3"/>
</dbReference>
<feature type="domain" description="Cadherin" evidence="2">
    <location>
        <begin position="1022"/>
        <end position="1130"/>
    </location>
</feature>
<dbReference type="SUPFAM" id="SSF51445">
    <property type="entry name" value="(Trans)glycosidases"/>
    <property type="match status" value="1"/>
</dbReference>